<dbReference type="AlphaFoldDB" id="A0A382TKK0"/>
<sequence length="214" mass="22333">KDRNPVVRATILGSPGQVELHLSTRASNLRKAEDSLDLAVEELVGALGRDVYTTEGLPLELVVGNSLRSHGWRIALAESCTGGLLASRLTDVPGSSAYLDLAVVTYSNLEKINLLGVPASLIERHGAVSEPVALAMASGVATRAKADIGVGVTGIAGPTGGTKAKPVGTVFVAVTGVGGERAKVFAFRGERDMVKRQASQAALDMLRRILDDHE</sequence>
<dbReference type="Pfam" id="PF02464">
    <property type="entry name" value="CinA"/>
    <property type="match status" value="1"/>
</dbReference>
<dbReference type="InterPro" id="IPR008136">
    <property type="entry name" value="CinA_C"/>
</dbReference>
<feature type="non-terminal residue" evidence="2">
    <location>
        <position position="1"/>
    </location>
</feature>
<evidence type="ECO:0000313" key="2">
    <source>
        <dbReference type="EMBL" id="SVD22644.1"/>
    </source>
</evidence>
<dbReference type="NCBIfam" id="TIGR00199">
    <property type="entry name" value="PncC_domain"/>
    <property type="match status" value="1"/>
</dbReference>
<accession>A0A382TKK0</accession>
<proteinExistence type="predicted"/>
<protein>
    <recommendedName>
        <fullName evidence="1">CinA C-terminal domain-containing protein</fullName>
    </recommendedName>
</protein>
<name>A0A382TKK0_9ZZZZ</name>
<evidence type="ECO:0000259" key="1">
    <source>
        <dbReference type="Pfam" id="PF02464"/>
    </source>
</evidence>
<dbReference type="SUPFAM" id="SSF142433">
    <property type="entry name" value="CinA-like"/>
    <property type="match status" value="1"/>
</dbReference>
<feature type="domain" description="CinA C-terminal" evidence="1">
    <location>
        <begin position="59"/>
        <end position="209"/>
    </location>
</feature>
<organism evidence="2">
    <name type="scientific">marine metagenome</name>
    <dbReference type="NCBI Taxonomy" id="408172"/>
    <lineage>
        <taxon>unclassified sequences</taxon>
        <taxon>metagenomes</taxon>
        <taxon>ecological metagenomes</taxon>
    </lineage>
</organism>
<dbReference type="InterPro" id="IPR036653">
    <property type="entry name" value="CinA-like_C"/>
</dbReference>
<dbReference type="Gene3D" id="3.90.950.20">
    <property type="entry name" value="CinA-like"/>
    <property type="match status" value="1"/>
</dbReference>
<reference evidence="2" key="1">
    <citation type="submission" date="2018-05" db="EMBL/GenBank/DDBJ databases">
        <authorList>
            <person name="Lanie J.A."/>
            <person name="Ng W.-L."/>
            <person name="Kazmierczak K.M."/>
            <person name="Andrzejewski T.M."/>
            <person name="Davidsen T.M."/>
            <person name="Wayne K.J."/>
            <person name="Tettelin H."/>
            <person name="Glass J.I."/>
            <person name="Rusch D."/>
            <person name="Podicherti R."/>
            <person name="Tsui H.-C.T."/>
            <person name="Winkler M.E."/>
        </authorList>
    </citation>
    <scope>NUCLEOTIDE SEQUENCE</scope>
</reference>
<gene>
    <name evidence="2" type="ORF">METZ01_LOCUS375498</name>
</gene>
<dbReference type="EMBL" id="UINC01137357">
    <property type="protein sequence ID" value="SVD22644.1"/>
    <property type="molecule type" value="Genomic_DNA"/>
</dbReference>